<dbReference type="InParanoid" id="A0A517SGT6"/>
<dbReference type="InterPro" id="IPR006139">
    <property type="entry name" value="D-isomer_2_OHA_DH_cat_dom"/>
</dbReference>
<evidence type="ECO:0000256" key="3">
    <source>
        <dbReference type="ARBA" id="ARBA00023027"/>
    </source>
</evidence>
<dbReference type="InterPro" id="IPR050418">
    <property type="entry name" value="D-iso_2-hydroxyacid_DH_PdxB"/>
</dbReference>
<evidence type="ECO:0000259" key="6">
    <source>
        <dbReference type="Pfam" id="PF02826"/>
    </source>
</evidence>
<dbReference type="InterPro" id="IPR036291">
    <property type="entry name" value="NAD(P)-bd_dom_sf"/>
</dbReference>
<evidence type="ECO:0000256" key="4">
    <source>
        <dbReference type="RuleBase" id="RU003719"/>
    </source>
</evidence>
<dbReference type="PANTHER" id="PTHR43761">
    <property type="entry name" value="D-ISOMER SPECIFIC 2-HYDROXYACID DEHYDROGENASE FAMILY PROTEIN (AFU_ORTHOLOGUE AFUA_1G13630)"/>
    <property type="match status" value="1"/>
</dbReference>
<dbReference type="CDD" id="cd05299">
    <property type="entry name" value="CtBP_dh"/>
    <property type="match status" value="1"/>
</dbReference>
<dbReference type="Pfam" id="PF02826">
    <property type="entry name" value="2-Hacid_dh_C"/>
    <property type="match status" value="1"/>
</dbReference>
<keyword evidence="3" id="KW-0520">NAD</keyword>
<name>A0A517SGT6_9PLAN</name>
<reference evidence="7 8" key="1">
    <citation type="submission" date="2019-02" db="EMBL/GenBank/DDBJ databases">
        <title>Deep-cultivation of Planctomycetes and their phenomic and genomic characterization uncovers novel biology.</title>
        <authorList>
            <person name="Wiegand S."/>
            <person name="Jogler M."/>
            <person name="Boedeker C."/>
            <person name="Pinto D."/>
            <person name="Vollmers J."/>
            <person name="Rivas-Marin E."/>
            <person name="Kohn T."/>
            <person name="Peeters S.H."/>
            <person name="Heuer A."/>
            <person name="Rast P."/>
            <person name="Oberbeckmann S."/>
            <person name="Bunk B."/>
            <person name="Jeske O."/>
            <person name="Meyerdierks A."/>
            <person name="Storesund J.E."/>
            <person name="Kallscheuer N."/>
            <person name="Luecker S."/>
            <person name="Lage O.M."/>
            <person name="Pohl T."/>
            <person name="Merkel B.J."/>
            <person name="Hornburger P."/>
            <person name="Mueller R.-W."/>
            <person name="Bruemmer F."/>
            <person name="Labrenz M."/>
            <person name="Spormann A.M."/>
            <person name="Op den Camp H."/>
            <person name="Overmann J."/>
            <person name="Amann R."/>
            <person name="Jetten M.S.M."/>
            <person name="Mascher T."/>
            <person name="Medema M.H."/>
            <person name="Devos D.P."/>
            <person name="Kaster A.-K."/>
            <person name="Ovreas L."/>
            <person name="Rohde M."/>
            <person name="Galperin M.Y."/>
            <person name="Jogler C."/>
        </authorList>
    </citation>
    <scope>NUCLEOTIDE SEQUENCE [LARGE SCALE GENOMIC DNA]</scope>
    <source>
        <strain evidence="7 8">Pan44</strain>
    </source>
</reference>
<organism evidence="7 8">
    <name type="scientific">Caulifigura coniformis</name>
    <dbReference type="NCBI Taxonomy" id="2527983"/>
    <lineage>
        <taxon>Bacteria</taxon>
        <taxon>Pseudomonadati</taxon>
        <taxon>Planctomycetota</taxon>
        <taxon>Planctomycetia</taxon>
        <taxon>Planctomycetales</taxon>
        <taxon>Planctomycetaceae</taxon>
        <taxon>Caulifigura</taxon>
    </lineage>
</organism>
<dbReference type="Proteomes" id="UP000315700">
    <property type="component" value="Chromosome"/>
</dbReference>
<dbReference type="GO" id="GO:0003714">
    <property type="term" value="F:transcription corepressor activity"/>
    <property type="evidence" value="ECO:0007669"/>
    <property type="project" value="InterPro"/>
</dbReference>
<proteinExistence type="inferred from homology"/>
<evidence type="ECO:0000259" key="5">
    <source>
        <dbReference type="Pfam" id="PF00389"/>
    </source>
</evidence>
<evidence type="ECO:0000313" key="7">
    <source>
        <dbReference type="EMBL" id="QDT55336.1"/>
    </source>
</evidence>
<dbReference type="AlphaFoldDB" id="A0A517SGT6"/>
<dbReference type="EMBL" id="CP036271">
    <property type="protein sequence ID" value="QDT55336.1"/>
    <property type="molecule type" value="Genomic_DNA"/>
</dbReference>
<evidence type="ECO:0000313" key="8">
    <source>
        <dbReference type="Proteomes" id="UP000315700"/>
    </source>
</evidence>
<feature type="domain" description="D-isomer specific 2-hydroxyacid dehydrogenase catalytic" evidence="5">
    <location>
        <begin position="23"/>
        <end position="316"/>
    </location>
</feature>
<dbReference type="InterPro" id="IPR043322">
    <property type="entry name" value="CtBP"/>
</dbReference>
<keyword evidence="8" id="KW-1185">Reference proteome</keyword>
<evidence type="ECO:0000256" key="2">
    <source>
        <dbReference type="ARBA" id="ARBA00023002"/>
    </source>
</evidence>
<dbReference type="SUPFAM" id="SSF51735">
    <property type="entry name" value="NAD(P)-binding Rossmann-fold domains"/>
    <property type="match status" value="1"/>
</dbReference>
<sequence length="324" mass="34468">MADERKVLITDAPWGDVAIESAILKPHGVSVIAAPNGRESTLAEQASDVDAIATCWAKVTSAVINAAARCRHIARMGIGLDNIDVASATARGMLVTNVPDYCVEEVADHAMALLLASVRNVGFFHHRIKTGEYDLKAGAPMHRLSGRTLGLIGFGKTARAVFQRAKGFGLRVIAASASGNDYGTGCRMVSLDELLAESDLISIHAPLTPETRHLVNRGTLARCRRGVFLVNTSRGGLIDQSALQEALESGQVAGAGLDVFDPEPPDVSQPLLRNERVIATPHAAFVSEESLVELRERVARQIADVLEGRTPPHVVNGLRVGDGP</sequence>
<dbReference type="FunCoup" id="A0A517SGT6">
    <property type="interactions" value="318"/>
</dbReference>
<dbReference type="InterPro" id="IPR029753">
    <property type="entry name" value="D-isomer_DH_CS"/>
</dbReference>
<protein>
    <submittedName>
        <fullName evidence="7">Glycerate dehydrogenase</fullName>
        <ecNumber evidence="7">1.1.1.29</ecNumber>
    </submittedName>
</protein>
<dbReference type="Gene3D" id="3.40.50.720">
    <property type="entry name" value="NAD(P)-binding Rossmann-like Domain"/>
    <property type="match status" value="2"/>
</dbReference>
<gene>
    <name evidence="7" type="primary">hprA_2</name>
    <name evidence="7" type="ORF">Pan44_33790</name>
</gene>
<dbReference type="PANTHER" id="PTHR43761:SF1">
    <property type="entry name" value="D-ISOMER SPECIFIC 2-HYDROXYACID DEHYDROGENASE CATALYTIC DOMAIN-CONTAINING PROTEIN-RELATED"/>
    <property type="match status" value="1"/>
</dbReference>
<evidence type="ECO:0000256" key="1">
    <source>
        <dbReference type="ARBA" id="ARBA00005854"/>
    </source>
</evidence>
<feature type="domain" description="D-isomer specific 2-hydroxyacid dehydrogenase NAD-binding" evidence="6">
    <location>
        <begin position="111"/>
        <end position="284"/>
    </location>
</feature>
<dbReference type="KEGG" id="ccos:Pan44_33790"/>
<dbReference type="PROSITE" id="PS00671">
    <property type="entry name" value="D_2_HYDROXYACID_DH_3"/>
    <property type="match status" value="1"/>
</dbReference>
<dbReference type="InterPro" id="IPR006140">
    <property type="entry name" value="D-isomer_DH_NAD-bd"/>
</dbReference>
<dbReference type="SUPFAM" id="SSF52283">
    <property type="entry name" value="Formate/glycerate dehydrogenase catalytic domain-like"/>
    <property type="match status" value="1"/>
</dbReference>
<accession>A0A517SGT6</accession>
<dbReference type="EC" id="1.1.1.29" evidence="7"/>
<dbReference type="GO" id="GO:0051287">
    <property type="term" value="F:NAD binding"/>
    <property type="evidence" value="ECO:0007669"/>
    <property type="project" value="InterPro"/>
</dbReference>
<dbReference type="OrthoDB" id="277029at2"/>
<keyword evidence="2 4" id="KW-0560">Oxidoreductase</keyword>
<dbReference type="GO" id="GO:0008465">
    <property type="term" value="F:hydroxypyruvate reductase (NADH) activity"/>
    <property type="evidence" value="ECO:0007669"/>
    <property type="project" value="UniProtKB-EC"/>
</dbReference>
<dbReference type="Pfam" id="PF00389">
    <property type="entry name" value="2-Hacid_dh"/>
    <property type="match status" value="1"/>
</dbReference>
<comment type="similarity">
    <text evidence="1 4">Belongs to the D-isomer specific 2-hydroxyacid dehydrogenase family.</text>
</comment>